<feature type="domain" description="RagB/SusD" evidence="7">
    <location>
        <begin position="242"/>
        <end position="509"/>
    </location>
</feature>
<dbReference type="SUPFAM" id="SSF48452">
    <property type="entry name" value="TPR-like"/>
    <property type="match status" value="1"/>
</dbReference>
<evidence type="ECO:0000313" key="9">
    <source>
        <dbReference type="EMBL" id="SHE64635.1"/>
    </source>
</evidence>
<sequence length="509" mass="57279">MKKLIILSIMMVAVILTGCDGLDVTPADTVTEGSYWQRASDAEIAVNAVYAEMDGRTFGLDNRTDIAYSQLTPLVPSNGTVEGYWNRYYRGIFKANDVITNIGEVEFGNTDLLERVEAEARFLRAYYYTQLTSLWGAVPLILEPIDINDHVARTDRDEIVDFIIDELDAIITTEALPVSYGSGNVGRATHGAAESLKARAALRNERWEIARDAAQSVIESGVYDLYPNYEELFHYEGQNSSEVIFDRQYTSTGDSYDAFGISAASIGGGSGIEPAHGLYRKYRLDEGEYDISEFNSREEAYENMDPRWNYSVYYTGQPIGNSTYDSSPDSPTPDRVNVTERATELGYNMKKYIDYEDDIDSPSTGSINMIHIRYADILLMYAEAKVQLGEIDQSVYDAINEVRERPTVELDPINATTHPDAESLMEYLMDERAREFALEGLRLFDIMRWGIGEQVAGPVRGAHFENSEGEVYLQDVGYSRNFSEHHHLWPIPQAEINSNDSISENNPGY</sequence>
<dbReference type="STRING" id="1194090.SAMN05443144_102213"/>
<comment type="subcellular location">
    <subcellularLocation>
        <location evidence="1">Cell outer membrane</location>
    </subcellularLocation>
</comment>
<dbReference type="Proteomes" id="UP000184041">
    <property type="component" value="Unassembled WGS sequence"/>
</dbReference>
<evidence type="ECO:0000259" key="7">
    <source>
        <dbReference type="Pfam" id="PF07980"/>
    </source>
</evidence>
<dbReference type="AlphaFoldDB" id="A0A1M4V6P4"/>
<dbReference type="RefSeq" id="WP_211483072.1">
    <property type="nucleotide sequence ID" value="NZ_FQUS01000002.1"/>
</dbReference>
<keyword evidence="3 6" id="KW-0732">Signal</keyword>
<name>A0A1M4V6P4_9BACT</name>
<dbReference type="InterPro" id="IPR011990">
    <property type="entry name" value="TPR-like_helical_dom_sf"/>
</dbReference>
<organism evidence="9 10">
    <name type="scientific">Fodinibius roseus</name>
    <dbReference type="NCBI Taxonomy" id="1194090"/>
    <lineage>
        <taxon>Bacteria</taxon>
        <taxon>Pseudomonadati</taxon>
        <taxon>Balneolota</taxon>
        <taxon>Balneolia</taxon>
        <taxon>Balneolales</taxon>
        <taxon>Balneolaceae</taxon>
        <taxon>Fodinibius</taxon>
    </lineage>
</organism>
<dbReference type="Gene3D" id="1.25.40.390">
    <property type="match status" value="1"/>
</dbReference>
<proteinExistence type="inferred from homology"/>
<protein>
    <submittedName>
        <fullName evidence="9">Starch-binding associating with outer membrane</fullName>
    </submittedName>
</protein>
<feature type="chain" id="PRO_5012363924" evidence="6">
    <location>
        <begin position="19"/>
        <end position="509"/>
    </location>
</feature>
<evidence type="ECO:0000256" key="5">
    <source>
        <dbReference type="ARBA" id="ARBA00023237"/>
    </source>
</evidence>
<evidence type="ECO:0000256" key="4">
    <source>
        <dbReference type="ARBA" id="ARBA00023136"/>
    </source>
</evidence>
<evidence type="ECO:0000259" key="8">
    <source>
        <dbReference type="Pfam" id="PF14322"/>
    </source>
</evidence>
<accession>A0A1M4V6P4</accession>
<dbReference type="PROSITE" id="PS51257">
    <property type="entry name" value="PROKAR_LIPOPROTEIN"/>
    <property type="match status" value="1"/>
</dbReference>
<dbReference type="Pfam" id="PF07980">
    <property type="entry name" value="SusD_RagB"/>
    <property type="match status" value="1"/>
</dbReference>
<evidence type="ECO:0000256" key="2">
    <source>
        <dbReference type="ARBA" id="ARBA00006275"/>
    </source>
</evidence>
<keyword evidence="5" id="KW-0998">Cell outer membrane</keyword>
<dbReference type="Pfam" id="PF14322">
    <property type="entry name" value="SusD-like_3"/>
    <property type="match status" value="1"/>
</dbReference>
<evidence type="ECO:0000256" key="6">
    <source>
        <dbReference type="SAM" id="SignalP"/>
    </source>
</evidence>
<reference evidence="9 10" key="1">
    <citation type="submission" date="2016-11" db="EMBL/GenBank/DDBJ databases">
        <authorList>
            <person name="Jaros S."/>
            <person name="Januszkiewicz K."/>
            <person name="Wedrychowicz H."/>
        </authorList>
    </citation>
    <scope>NUCLEOTIDE SEQUENCE [LARGE SCALE GENOMIC DNA]</scope>
    <source>
        <strain evidence="9 10">DSM 21986</strain>
    </source>
</reference>
<evidence type="ECO:0000256" key="3">
    <source>
        <dbReference type="ARBA" id="ARBA00022729"/>
    </source>
</evidence>
<feature type="domain" description="SusD-like N-terminal" evidence="8">
    <location>
        <begin position="74"/>
        <end position="200"/>
    </location>
</feature>
<dbReference type="GO" id="GO:0009279">
    <property type="term" value="C:cell outer membrane"/>
    <property type="evidence" value="ECO:0007669"/>
    <property type="project" value="UniProtKB-SubCell"/>
</dbReference>
<evidence type="ECO:0000256" key="1">
    <source>
        <dbReference type="ARBA" id="ARBA00004442"/>
    </source>
</evidence>
<evidence type="ECO:0000313" key="10">
    <source>
        <dbReference type="Proteomes" id="UP000184041"/>
    </source>
</evidence>
<dbReference type="CDD" id="cd08977">
    <property type="entry name" value="SusD"/>
    <property type="match status" value="1"/>
</dbReference>
<keyword evidence="10" id="KW-1185">Reference proteome</keyword>
<dbReference type="InterPro" id="IPR033985">
    <property type="entry name" value="SusD-like_N"/>
</dbReference>
<feature type="signal peptide" evidence="6">
    <location>
        <begin position="1"/>
        <end position="18"/>
    </location>
</feature>
<dbReference type="InterPro" id="IPR012944">
    <property type="entry name" value="SusD_RagB_dom"/>
</dbReference>
<keyword evidence="4" id="KW-0472">Membrane</keyword>
<gene>
    <name evidence="9" type="ORF">SAMN05443144_102213</name>
</gene>
<dbReference type="EMBL" id="FQUS01000002">
    <property type="protein sequence ID" value="SHE64635.1"/>
    <property type="molecule type" value="Genomic_DNA"/>
</dbReference>
<comment type="similarity">
    <text evidence="2">Belongs to the SusD family.</text>
</comment>